<dbReference type="RefSeq" id="WP_159454673.1">
    <property type="nucleotide sequence ID" value="NZ_FUWV01000005.1"/>
</dbReference>
<gene>
    <name evidence="3" type="ORF">SAMN02745973_01159</name>
</gene>
<dbReference type="Pfam" id="PF08279">
    <property type="entry name" value="HTH_11"/>
    <property type="match status" value="1"/>
</dbReference>
<keyword evidence="4" id="KW-1185">Reference proteome</keyword>
<dbReference type="InterPro" id="IPR013196">
    <property type="entry name" value="HTH_11"/>
</dbReference>
<feature type="coiled-coil region" evidence="1">
    <location>
        <begin position="25"/>
        <end position="52"/>
    </location>
</feature>
<protein>
    <submittedName>
        <fullName evidence="3">HTH domain-containing protein</fullName>
    </submittedName>
</protein>
<dbReference type="AlphaFoldDB" id="A0A1T4LZX2"/>
<name>A0A1T4LZX2_9FIRM</name>
<accession>A0A1T4LZX2</accession>
<organism evidence="3 4">
    <name type="scientific">Garciella nitratireducens DSM 15102</name>
    <dbReference type="NCBI Taxonomy" id="1121911"/>
    <lineage>
        <taxon>Bacteria</taxon>
        <taxon>Bacillati</taxon>
        <taxon>Bacillota</taxon>
        <taxon>Clostridia</taxon>
        <taxon>Eubacteriales</taxon>
        <taxon>Eubacteriaceae</taxon>
        <taxon>Garciella</taxon>
    </lineage>
</organism>
<dbReference type="EMBL" id="FUWV01000005">
    <property type="protein sequence ID" value="SJZ60300.1"/>
    <property type="molecule type" value="Genomic_DNA"/>
</dbReference>
<dbReference type="InterPro" id="IPR036388">
    <property type="entry name" value="WH-like_DNA-bd_sf"/>
</dbReference>
<keyword evidence="1" id="KW-0175">Coiled coil</keyword>
<evidence type="ECO:0000313" key="4">
    <source>
        <dbReference type="Proteomes" id="UP000196365"/>
    </source>
</evidence>
<feature type="domain" description="Helix-turn-helix type 11" evidence="2">
    <location>
        <begin position="4"/>
        <end position="46"/>
    </location>
</feature>
<sequence>MNIRLQKIIKYLMSADKPITSCELASQLQVSAKTVRNDIKELNEILKKKLRLTLNLKEGRAINLLLKRKKLFISL</sequence>
<dbReference type="InterPro" id="IPR036390">
    <property type="entry name" value="WH_DNA-bd_sf"/>
</dbReference>
<evidence type="ECO:0000256" key="1">
    <source>
        <dbReference type="SAM" id="Coils"/>
    </source>
</evidence>
<dbReference type="Gene3D" id="1.10.10.10">
    <property type="entry name" value="Winged helix-like DNA-binding domain superfamily/Winged helix DNA-binding domain"/>
    <property type="match status" value="1"/>
</dbReference>
<reference evidence="3 4" key="1">
    <citation type="submission" date="2017-02" db="EMBL/GenBank/DDBJ databases">
        <authorList>
            <person name="Peterson S.W."/>
        </authorList>
    </citation>
    <scope>NUCLEOTIDE SEQUENCE [LARGE SCALE GENOMIC DNA]</scope>
    <source>
        <strain evidence="3 4">DSM 15102</strain>
    </source>
</reference>
<evidence type="ECO:0000313" key="3">
    <source>
        <dbReference type="EMBL" id="SJZ60300.1"/>
    </source>
</evidence>
<evidence type="ECO:0000259" key="2">
    <source>
        <dbReference type="Pfam" id="PF08279"/>
    </source>
</evidence>
<dbReference type="Proteomes" id="UP000196365">
    <property type="component" value="Unassembled WGS sequence"/>
</dbReference>
<proteinExistence type="predicted"/>
<dbReference type="OrthoDB" id="10006921at2"/>
<dbReference type="SUPFAM" id="SSF46785">
    <property type="entry name" value="Winged helix' DNA-binding domain"/>
    <property type="match status" value="1"/>
</dbReference>